<dbReference type="AlphaFoldDB" id="A0A921FPJ0"/>
<dbReference type="InterPro" id="IPR001206">
    <property type="entry name" value="Diacylglycerol_kinase_cat_dom"/>
</dbReference>
<feature type="transmembrane region" description="Helical" evidence="9">
    <location>
        <begin position="6"/>
        <end position="26"/>
    </location>
</feature>
<dbReference type="PANTHER" id="PTHR12358">
    <property type="entry name" value="SPHINGOSINE KINASE"/>
    <property type="match status" value="1"/>
</dbReference>
<dbReference type="InterPro" id="IPR045540">
    <property type="entry name" value="YegS/DAGK_C"/>
</dbReference>
<dbReference type="RefSeq" id="WP_303907308.1">
    <property type="nucleotide sequence ID" value="NZ_DYXC01000125.1"/>
</dbReference>
<reference evidence="11" key="2">
    <citation type="submission" date="2021-09" db="EMBL/GenBank/DDBJ databases">
        <authorList>
            <person name="Gilroy R."/>
        </authorList>
    </citation>
    <scope>NUCLEOTIDE SEQUENCE</scope>
    <source>
        <strain evidence="11">ChiHjej13B12-14962</strain>
    </source>
</reference>
<proteinExistence type="inferred from homology"/>
<keyword evidence="9" id="KW-0472">Membrane</keyword>
<protein>
    <submittedName>
        <fullName evidence="11">NAD(+)/NADH kinase</fullName>
    </submittedName>
</protein>
<keyword evidence="4" id="KW-0547">Nucleotide-binding</keyword>
<evidence type="ECO:0000256" key="3">
    <source>
        <dbReference type="ARBA" id="ARBA00022679"/>
    </source>
</evidence>
<evidence type="ECO:0000256" key="4">
    <source>
        <dbReference type="ARBA" id="ARBA00022741"/>
    </source>
</evidence>
<comment type="cofactor">
    <cofactor evidence="1">
        <name>Mg(2+)</name>
        <dbReference type="ChEBI" id="CHEBI:18420"/>
    </cofactor>
</comment>
<dbReference type="InterPro" id="IPR050187">
    <property type="entry name" value="Lipid_Phosphate_FormReg"/>
</dbReference>
<evidence type="ECO:0000256" key="6">
    <source>
        <dbReference type="ARBA" id="ARBA00022840"/>
    </source>
</evidence>
<dbReference type="Pfam" id="PF00781">
    <property type="entry name" value="DAGK_cat"/>
    <property type="match status" value="1"/>
</dbReference>
<dbReference type="SUPFAM" id="SSF111331">
    <property type="entry name" value="NAD kinase/diacylglycerol kinase-like"/>
    <property type="match status" value="1"/>
</dbReference>
<evidence type="ECO:0000256" key="7">
    <source>
        <dbReference type="ARBA" id="ARBA00023209"/>
    </source>
</evidence>
<evidence type="ECO:0000256" key="8">
    <source>
        <dbReference type="ARBA" id="ARBA00023264"/>
    </source>
</evidence>
<evidence type="ECO:0000259" key="10">
    <source>
        <dbReference type="PROSITE" id="PS50146"/>
    </source>
</evidence>
<reference evidence="11" key="1">
    <citation type="journal article" date="2021" name="PeerJ">
        <title>Extensive microbial diversity within the chicken gut microbiome revealed by metagenomics and culture.</title>
        <authorList>
            <person name="Gilroy R."/>
            <person name="Ravi A."/>
            <person name="Getino M."/>
            <person name="Pursley I."/>
            <person name="Horton D.L."/>
            <person name="Alikhan N.F."/>
            <person name="Baker D."/>
            <person name="Gharbi K."/>
            <person name="Hall N."/>
            <person name="Watson M."/>
            <person name="Adriaenssens E.M."/>
            <person name="Foster-Nyarko E."/>
            <person name="Jarju S."/>
            <person name="Secka A."/>
            <person name="Antonio M."/>
            <person name="Oren A."/>
            <person name="Chaudhuri R.R."/>
            <person name="La Ragione R."/>
            <person name="Hildebrand F."/>
            <person name="Pallen M.J."/>
        </authorList>
    </citation>
    <scope>NUCLEOTIDE SEQUENCE</scope>
    <source>
        <strain evidence="11">ChiHjej13B12-14962</strain>
    </source>
</reference>
<dbReference type="InterPro" id="IPR017438">
    <property type="entry name" value="ATP-NAD_kinase_N"/>
</dbReference>
<evidence type="ECO:0000256" key="5">
    <source>
        <dbReference type="ARBA" id="ARBA00022777"/>
    </source>
</evidence>
<accession>A0A921FPJ0</accession>
<dbReference type="Proteomes" id="UP000703315">
    <property type="component" value="Unassembled WGS sequence"/>
</dbReference>
<keyword evidence="7" id="KW-0444">Lipid biosynthesis</keyword>
<keyword evidence="7" id="KW-0594">Phospholipid biosynthesis</keyword>
<dbReference type="GO" id="GO:0005524">
    <property type="term" value="F:ATP binding"/>
    <property type="evidence" value="ECO:0007669"/>
    <property type="project" value="UniProtKB-KW"/>
</dbReference>
<keyword evidence="6" id="KW-0067">ATP-binding</keyword>
<feature type="domain" description="DAGKc" evidence="10">
    <location>
        <begin position="61"/>
        <end position="191"/>
    </location>
</feature>
<dbReference type="EMBL" id="DYXC01000125">
    <property type="protein sequence ID" value="HJF15346.1"/>
    <property type="molecule type" value="Genomic_DNA"/>
</dbReference>
<evidence type="ECO:0000256" key="1">
    <source>
        <dbReference type="ARBA" id="ARBA00001946"/>
    </source>
</evidence>
<dbReference type="PANTHER" id="PTHR12358:SF54">
    <property type="entry name" value="SPHINGOSINE KINASE RELATED PROTEIN"/>
    <property type="match status" value="1"/>
</dbReference>
<evidence type="ECO:0000313" key="11">
    <source>
        <dbReference type="EMBL" id="HJF15346.1"/>
    </source>
</evidence>
<dbReference type="InterPro" id="IPR016064">
    <property type="entry name" value="NAD/diacylglycerol_kinase_sf"/>
</dbReference>
<organism evidence="11 12">
    <name type="scientific">Enteractinococcus helveticum</name>
    <dbReference type="NCBI Taxonomy" id="1837282"/>
    <lineage>
        <taxon>Bacteria</taxon>
        <taxon>Bacillati</taxon>
        <taxon>Actinomycetota</taxon>
        <taxon>Actinomycetes</taxon>
        <taxon>Micrococcales</taxon>
        <taxon>Micrococcaceae</taxon>
    </lineage>
</organism>
<dbReference type="PROSITE" id="PS50146">
    <property type="entry name" value="DAGK"/>
    <property type="match status" value="1"/>
</dbReference>
<dbReference type="Gene3D" id="3.40.50.10330">
    <property type="entry name" value="Probable inorganic polyphosphate/atp-NAD kinase, domain 1"/>
    <property type="match status" value="1"/>
</dbReference>
<name>A0A921FPJ0_9MICC</name>
<dbReference type="Pfam" id="PF19279">
    <property type="entry name" value="YegS_C"/>
    <property type="match status" value="1"/>
</dbReference>
<dbReference type="Gene3D" id="2.60.200.40">
    <property type="match status" value="1"/>
</dbReference>
<gene>
    <name evidence="11" type="ORF">K8V32_11195</name>
</gene>
<keyword evidence="8" id="KW-1208">Phospholipid metabolism</keyword>
<keyword evidence="3" id="KW-0808">Transferase</keyword>
<evidence type="ECO:0000256" key="2">
    <source>
        <dbReference type="ARBA" id="ARBA00005983"/>
    </source>
</evidence>
<dbReference type="GO" id="GO:0016301">
    <property type="term" value="F:kinase activity"/>
    <property type="evidence" value="ECO:0007669"/>
    <property type="project" value="UniProtKB-KW"/>
</dbReference>
<comment type="similarity">
    <text evidence="2">Belongs to the diacylglycerol/lipid kinase family.</text>
</comment>
<sequence>MTPLTIVLLVVAVCAVIGTIVALVAWRRALDRAKRAETVNRDLSGQLSHAYELPQVASILGVPNRVALVYNPSKAASDQVLPLVVQACGLFGLPEPKFYETDSQDSGLSAVQQAVDDGAQLVLIAGGDGTVRAAAKVLVSTDVQMAIIPTGTGNLLARNLDLPFSDVQECVYTAFNGQVRPIDVVSLDILYEDGAQDHLVSTVIAGAGFDAEIMHSTSDRLKAAAGWLAYTEAGVRKLRGKRHTVTVVPQDDEAKRYRVRSAMIANCGILTGGINMVPEAVIDDGLLDVALLDPRNLVDWIQVAAATLVPKQKAARVTTFPTRKCKLVFDEPLVAQIDGDPIPKTKQIVAETIPRSLQVRVPVPPPTDSSRQQN</sequence>
<comment type="caution">
    <text evidence="11">The sequence shown here is derived from an EMBL/GenBank/DDBJ whole genome shotgun (WGS) entry which is preliminary data.</text>
</comment>
<evidence type="ECO:0000256" key="9">
    <source>
        <dbReference type="SAM" id="Phobius"/>
    </source>
</evidence>
<evidence type="ECO:0000313" key="12">
    <source>
        <dbReference type="Proteomes" id="UP000703315"/>
    </source>
</evidence>
<keyword evidence="9" id="KW-0812">Transmembrane</keyword>
<keyword evidence="5 11" id="KW-0418">Kinase</keyword>
<keyword evidence="7" id="KW-0443">Lipid metabolism</keyword>
<keyword evidence="9" id="KW-1133">Transmembrane helix</keyword>
<dbReference type="GO" id="GO:0008654">
    <property type="term" value="P:phospholipid biosynthetic process"/>
    <property type="evidence" value="ECO:0007669"/>
    <property type="project" value="UniProtKB-KW"/>
</dbReference>